<gene>
    <name evidence="2" type="ORF">GHT06_005425</name>
    <name evidence="1" type="ORF">GHT06_005466</name>
</gene>
<name>A0AAD5PJR9_9CRUS</name>
<organism evidence="1 3">
    <name type="scientific">Daphnia sinensis</name>
    <dbReference type="NCBI Taxonomy" id="1820382"/>
    <lineage>
        <taxon>Eukaryota</taxon>
        <taxon>Metazoa</taxon>
        <taxon>Ecdysozoa</taxon>
        <taxon>Arthropoda</taxon>
        <taxon>Crustacea</taxon>
        <taxon>Branchiopoda</taxon>
        <taxon>Diplostraca</taxon>
        <taxon>Cladocera</taxon>
        <taxon>Anomopoda</taxon>
        <taxon>Daphniidae</taxon>
        <taxon>Daphnia</taxon>
        <taxon>Daphnia similis group</taxon>
    </lineage>
</organism>
<reference evidence="1" key="1">
    <citation type="submission" date="2022-05" db="EMBL/GenBank/DDBJ databases">
        <title>A multi-omics perspective on studying reproductive biology in Daphnia sinensis.</title>
        <authorList>
            <person name="Jia J."/>
        </authorList>
    </citation>
    <scope>NUCLEOTIDE SEQUENCE</scope>
    <source>
        <strain evidence="1">WSL</strain>
    </source>
</reference>
<evidence type="ECO:0000313" key="3">
    <source>
        <dbReference type="Proteomes" id="UP000820818"/>
    </source>
</evidence>
<comment type="caution">
    <text evidence="1">The sequence shown here is derived from an EMBL/GenBank/DDBJ whole genome shotgun (WGS) entry which is preliminary data.</text>
</comment>
<proteinExistence type="predicted"/>
<dbReference type="AlphaFoldDB" id="A0AAD5PJR9"/>
<evidence type="ECO:0000313" key="1">
    <source>
        <dbReference type="EMBL" id="KAI9549151.1"/>
    </source>
</evidence>
<keyword evidence="3" id="KW-1185">Reference proteome</keyword>
<protein>
    <submittedName>
        <fullName evidence="1">Uncharacterized protein</fullName>
    </submittedName>
</protein>
<dbReference type="Proteomes" id="UP000820818">
    <property type="component" value="Unassembled WGS sequence"/>
</dbReference>
<sequence length="62" mass="7125">MDFKMGKFTAPRAETIYRDTLVLQTFVTAMFFQLLLDGPKAGKAHYAKTTTIRHLESQKVNF</sequence>
<dbReference type="EMBL" id="WJBH02000362">
    <property type="protein sequence ID" value="KAI9549151.1"/>
    <property type="molecule type" value="Genomic_DNA"/>
</dbReference>
<evidence type="ECO:0000313" key="2">
    <source>
        <dbReference type="EMBL" id="KAI9550619.1"/>
    </source>
</evidence>
<accession>A0AAD5PJR9</accession>
<dbReference type="EMBL" id="WJBH02000112">
    <property type="protein sequence ID" value="KAI9550619.1"/>
    <property type="molecule type" value="Genomic_DNA"/>
</dbReference>